<accession>C0BCT6</accession>
<sequence>MIHRLRSIRQIACQPFRFLSLGLRQYDCLTNEKVLKPRNLWSKLFQMNDMDKPYHWFKSILTFSPTIKDRAFLFATPQVETWLFDKRYAIIETAREAGYLQRHRDVEIGKISNRSS</sequence>
<evidence type="ECO:0000313" key="1">
    <source>
        <dbReference type="EMBL" id="EEG88887.1"/>
    </source>
</evidence>
<reference evidence="1 2" key="2">
    <citation type="submission" date="2009-03" db="EMBL/GenBank/DDBJ databases">
        <title>Draft genome sequence of Coprococcus comes (ATCC 27758).</title>
        <authorList>
            <person name="Sudarsanam P."/>
            <person name="Ley R."/>
            <person name="Guruge J."/>
            <person name="Turnbaugh P.J."/>
            <person name="Mahowald M."/>
            <person name="Liep D."/>
            <person name="Gordon J."/>
        </authorList>
    </citation>
    <scope>NUCLEOTIDE SEQUENCE [LARGE SCALE GENOMIC DNA]</scope>
    <source>
        <strain evidence="1 2">ATCC 27758</strain>
    </source>
</reference>
<dbReference type="AlphaFoldDB" id="C0BCT6"/>
<evidence type="ECO:0000313" key="2">
    <source>
        <dbReference type="Proteomes" id="UP000003793"/>
    </source>
</evidence>
<comment type="caution">
    <text evidence="1">The sequence shown here is derived from an EMBL/GenBank/DDBJ whole genome shotgun (WGS) entry which is preliminary data.</text>
</comment>
<proteinExistence type="predicted"/>
<dbReference type="HOGENOM" id="CLU_2092650_0_0_9"/>
<reference evidence="1 2" key="1">
    <citation type="submission" date="2009-02" db="EMBL/GenBank/DDBJ databases">
        <authorList>
            <person name="Fulton L."/>
            <person name="Clifton S."/>
            <person name="Fulton B."/>
            <person name="Xu J."/>
            <person name="Minx P."/>
            <person name="Pepin K.H."/>
            <person name="Johnson M."/>
            <person name="Bhonagiri V."/>
            <person name="Nash W.E."/>
            <person name="Mardis E.R."/>
            <person name="Wilson R.K."/>
        </authorList>
    </citation>
    <scope>NUCLEOTIDE SEQUENCE [LARGE SCALE GENOMIC DNA]</scope>
    <source>
        <strain evidence="1 2">ATCC 27758</strain>
    </source>
</reference>
<gene>
    <name evidence="1" type="ORF">COPCOM_02977</name>
</gene>
<dbReference type="EMBL" id="ABVR01000042">
    <property type="protein sequence ID" value="EEG88887.1"/>
    <property type="molecule type" value="Genomic_DNA"/>
</dbReference>
<dbReference type="Proteomes" id="UP000003793">
    <property type="component" value="Unassembled WGS sequence"/>
</dbReference>
<protein>
    <submittedName>
        <fullName evidence="1">Uncharacterized protein</fullName>
    </submittedName>
</protein>
<name>C0BCT6_9FIRM</name>
<organism evidence="1 2">
    <name type="scientific">Coprococcus comes ATCC 27758</name>
    <dbReference type="NCBI Taxonomy" id="470146"/>
    <lineage>
        <taxon>Bacteria</taxon>
        <taxon>Bacillati</taxon>
        <taxon>Bacillota</taxon>
        <taxon>Clostridia</taxon>
        <taxon>Lachnospirales</taxon>
        <taxon>Lachnospiraceae</taxon>
        <taxon>Coprococcus</taxon>
    </lineage>
</organism>